<dbReference type="SFLD" id="SFLDG01067">
    <property type="entry name" value="SPASM/twitch_domain_containing"/>
    <property type="match status" value="1"/>
</dbReference>
<evidence type="ECO:0000256" key="3">
    <source>
        <dbReference type="ARBA" id="ARBA00022723"/>
    </source>
</evidence>
<dbReference type="Pfam" id="PF04055">
    <property type="entry name" value="Radical_SAM"/>
    <property type="match status" value="1"/>
</dbReference>
<reference evidence="8" key="1">
    <citation type="submission" date="2022-09" db="EMBL/GenBank/DDBJ databases">
        <title>Genome analysis and characterization of larvicidal activity of Brevibacillus strains.</title>
        <authorList>
            <person name="Patrusheva E.V."/>
            <person name="Izotova A.O."/>
            <person name="Toshchakov S.V."/>
            <person name="Sineoky S.P."/>
        </authorList>
    </citation>
    <scope>NUCLEOTIDE SEQUENCE</scope>
    <source>
        <strain evidence="8">VKPM_B-13247</strain>
    </source>
</reference>
<dbReference type="SFLD" id="SFLDS00029">
    <property type="entry name" value="Radical_SAM"/>
    <property type="match status" value="1"/>
</dbReference>
<feature type="domain" description="Radical SAM core" evidence="7">
    <location>
        <begin position="91"/>
        <end position="336"/>
    </location>
</feature>
<dbReference type="Gene3D" id="3.20.20.70">
    <property type="entry name" value="Aldolase class I"/>
    <property type="match status" value="1"/>
</dbReference>
<comment type="caution">
    <text evidence="8">The sequence shown here is derived from an EMBL/GenBank/DDBJ whole genome shotgun (WGS) entry which is preliminary data.</text>
</comment>
<evidence type="ECO:0000313" key="9">
    <source>
        <dbReference type="Proteomes" id="UP001077662"/>
    </source>
</evidence>
<sequence>MISSTYNSFYKLSNGEYVLINSLSGAIDTIGVEVKQVLDRIRKGDVPPRNEDYEPLYQFLEKRGYIYESRESEWAKLLEIRDHVYRLQNTSVAGITFNVCTTYMCNLRCPYCYQGHEIHEKPHALTMTEIDKMFKAVDGILAMEKEKGRYQNATHRMMLYGGEPLLPTTRETVREVVRRAVDEYGFRVYAITNGTFLHDYLDFFEQYKEKWDYFQISVDGPKSIHDQRRITAGGQGTFDRIVRNIDMALERGFRIALRTNINKDNVDHLEELVSYVEQKGWNGHPLFFWQISPVTDHYGDNLPNHLPEHKLLVALYEKFGNLEEFMEKYSVQLGTDLSMRTSRIRQAITSKDWVMNNPCDSCTSTPNTLPIFKECSAREHRFYAFGAEGAIYACPESVGRPELAVGTFFPEFVINTAKHNMWDKDITDSEQCGTCSVSLFCGGGCAYSNLMRNGSITEPYCNYSHPTISTYVKQNEDVFLQVQNK</sequence>
<evidence type="ECO:0000256" key="4">
    <source>
        <dbReference type="ARBA" id="ARBA00023004"/>
    </source>
</evidence>
<dbReference type="EMBL" id="JAPTNE010000016">
    <property type="protein sequence ID" value="MCZ0807925.1"/>
    <property type="molecule type" value="Genomic_DNA"/>
</dbReference>
<dbReference type="PANTHER" id="PTHR43273:SF3">
    <property type="entry name" value="ANAEROBIC SULFATASE-MATURATING ENZYME HOMOLOG ASLB-RELATED"/>
    <property type="match status" value="1"/>
</dbReference>
<dbReference type="InterPro" id="IPR058240">
    <property type="entry name" value="rSAM_sf"/>
</dbReference>
<dbReference type="InterPro" id="IPR023867">
    <property type="entry name" value="Sulphatase_maturase_rSAM"/>
</dbReference>
<dbReference type="InterPro" id="IPR013785">
    <property type="entry name" value="Aldolase_TIM"/>
</dbReference>
<dbReference type="InterPro" id="IPR007197">
    <property type="entry name" value="rSAM"/>
</dbReference>
<dbReference type="InterPro" id="IPR023885">
    <property type="entry name" value="4Fe4S-binding_SPASM_dom"/>
</dbReference>
<keyword evidence="2" id="KW-0949">S-adenosyl-L-methionine</keyword>
<dbReference type="PANTHER" id="PTHR43273">
    <property type="entry name" value="ANAEROBIC SULFATASE-MATURATING ENZYME HOMOLOG ASLB-RELATED"/>
    <property type="match status" value="1"/>
</dbReference>
<evidence type="ECO:0000259" key="7">
    <source>
        <dbReference type="PROSITE" id="PS51918"/>
    </source>
</evidence>
<protein>
    <submittedName>
        <fullName evidence="8">Radical SAM protein</fullName>
    </submittedName>
</protein>
<dbReference type="GO" id="GO:0016491">
    <property type="term" value="F:oxidoreductase activity"/>
    <property type="evidence" value="ECO:0007669"/>
    <property type="project" value="InterPro"/>
</dbReference>
<dbReference type="NCBIfam" id="TIGR04085">
    <property type="entry name" value="rSAM_more_4Fe4S"/>
    <property type="match status" value="1"/>
</dbReference>
<keyword evidence="4" id="KW-0408">Iron</keyword>
<keyword evidence="5" id="KW-0411">Iron-sulfur</keyword>
<organism evidence="8 9">
    <name type="scientific">Brevibacillus laterosporus</name>
    <name type="common">Bacillus laterosporus</name>
    <dbReference type="NCBI Taxonomy" id="1465"/>
    <lineage>
        <taxon>Bacteria</taxon>
        <taxon>Bacillati</taxon>
        <taxon>Bacillota</taxon>
        <taxon>Bacilli</taxon>
        <taxon>Bacillales</taxon>
        <taxon>Paenibacillaceae</taxon>
        <taxon>Brevibacillus</taxon>
    </lineage>
</organism>
<gene>
    <name evidence="8" type="ORF">O0554_13560</name>
</gene>
<evidence type="ECO:0000256" key="2">
    <source>
        <dbReference type="ARBA" id="ARBA00022691"/>
    </source>
</evidence>
<dbReference type="SFLD" id="SFLDG01384">
    <property type="entry name" value="thioether_bond_formation_requi"/>
    <property type="match status" value="1"/>
</dbReference>
<evidence type="ECO:0000256" key="5">
    <source>
        <dbReference type="ARBA" id="ARBA00023014"/>
    </source>
</evidence>
<dbReference type="Proteomes" id="UP001077662">
    <property type="component" value="Unassembled WGS sequence"/>
</dbReference>
<dbReference type="AlphaFoldDB" id="A0AAP3DJ12"/>
<name>A0AAP3DJ12_BRELA</name>
<dbReference type="GO" id="GO:0051536">
    <property type="term" value="F:iron-sulfur cluster binding"/>
    <property type="evidence" value="ECO:0007669"/>
    <property type="project" value="UniProtKB-KW"/>
</dbReference>
<dbReference type="CDD" id="cd01335">
    <property type="entry name" value="Radical_SAM"/>
    <property type="match status" value="1"/>
</dbReference>
<accession>A0AAP3DJ12</accession>
<comment type="cofactor">
    <cofactor evidence="1">
        <name>[4Fe-4S] cluster</name>
        <dbReference type="ChEBI" id="CHEBI:49883"/>
    </cofactor>
</comment>
<dbReference type="SUPFAM" id="SSF102114">
    <property type="entry name" value="Radical SAM enzymes"/>
    <property type="match status" value="1"/>
</dbReference>
<dbReference type="GO" id="GO:0046872">
    <property type="term" value="F:metal ion binding"/>
    <property type="evidence" value="ECO:0007669"/>
    <property type="project" value="UniProtKB-KW"/>
</dbReference>
<dbReference type="PROSITE" id="PS51918">
    <property type="entry name" value="RADICAL_SAM"/>
    <property type="match status" value="1"/>
</dbReference>
<evidence type="ECO:0000313" key="8">
    <source>
        <dbReference type="EMBL" id="MCZ0807925.1"/>
    </source>
</evidence>
<comment type="similarity">
    <text evidence="6">Belongs to the radical SAM superfamily. Anaerobic sulfatase-maturating enzyme family.</text>
</comment>
<evidence type="ECO:0000256" key="6">
    <source>
        <dbReference type="ARBA" id="ARBA00023601"/>
    </source>
</evidence>
<evidence type="ECO:0000256" key="1">
    <source>
        <dbReference type="ARBA" id="ARBA00001966"/>
    </source>
</evidence>
<proteinExistence type="inferred from homology"/>
<dbReference type="SFLD" id="SFLDG01386">
    <property type="entry name" value="main_SPASM_domain-containing"/>
    <property type="match status" value="1"/>
</dbReference>
<dbReference type="RefSeq" id="WP_258433806.1">
    <property type="nucleotide sequence ID" value="NZ_JANSGW010000016.1"/>
</dbReference>
<keyword evidence="3" id="KW-0479">Metal-binding</keyword>